<dbReference type="Gene3D" id="2.130.10.10">
    <property type="entry name" value="YVTN repeat-like/Quinoprotein amine dehydrogenase"/>
    <property type="match status" value="1"/>
</dbReference>
<dbReference type="Proteomes" id="UP000223968">
    <property type="component" value="Unassembled WGS sequence"/>
</dbReference>
<organism evidence="4 5">
    <name type="scientific">Helicocarpus griseus UAMH5409</name>
    <dbReference type="NCBI Taxonomy" id="1447875"/>
    <lineage>
        <taxon>Eukaryota</taxon>
        <taxon>Fungi</taxon>
        <taxon>Dikarya</taxon>
        <taxon>Ascomycota</taxon>
        <taxon>Pezizomycotina</taxon>
        <taxon>Eurotiomycetes</taxon>
        <taxon>Eurotiomycetidae</taxon>
        <taxon>Onygenales</taxon>
        <taxon>Ajellomycetaceae</taxon>
        <taxon>Helicocarpus</taxon>
    </lineage>
</organism>
<dbReference type="EMBL" id="PDNB01000002">
    <property type="protein sequence ID" value="PGH18862.1"/>
    <property type="molecule type" value="Genomic_DNA"/>
</dbReference>
<dbReference type="InterPro" id="IPR052254">
    <property type="entry name" value="CUL4-DDB1_E3_ligase_receptor"/>
</dbReference>
<reference evidence="4 5" key="1">
    <citation type="submission" date="2017-10" db="EMBL/GenBank/DDBJ databases">
        <title>Comparative genomics in systemic dimorphic fungi from Ajellomycetaceae.</title>
        <authorList>
            <person name="Munoz J.F."/>
            <person name="Mcewen J.G."/>
            <person name="Clay O.K."/>
            <person name="Cuomo C.A."/>
        </authorList>
    </citation>
    <scope>NUCLEOTIDE SEQUENCE [LARGE SCALE GENOMIC DNA]</scope>
    <source>
        <strain evidence="4 5">UAMH5409</strain>
    </source>
</reference>
<dbReference type="AlphaFoldDB" id="A0A2B7YDB7"/>
<proteinExistence type="predicted"/>
<dbReference type="GO" id="GO:0080008">
    <property type="term" value="C:Cul4-RING E3 ubiquitin ligase complex"/>
    <property type="evidence" value="ECO:0007669"/>
    <property type="project" value="TreeGrafter"/>
</dbReference>
<keyword evidence="5" id="KW-1185">Reference proteome</keyword>
<feature type="compositionally biased region" description="Low complexity" evidence="3">
    <location>
        <begin position="416"/>
        <end position="427"/>
    </location>
</feature>
<dbReference type="SUPFAM" id="SSF50978">
    <property type="entry name" value="WD40 repeat-like"/>
    <property type="match status" value="1"/>
</dbReference>
<evidence type="ECO:0000256" key="3">
    <source>
        <dbReference type="SAM" id="MobiDB-lite"/>
    </source>
</evidence>
<keyword evidence="2" id="KW-0677">Repeat</keyword>
<dbReference type="PANTHER" id="PTHR44472">
    <property type="entry name" value="DDB1- AND CUL4-ASSOCIATED FACTOR 4-RELATED"/>
    <property type="match status" value="1"/>
</dbReference>
<dbReference type="InterPro" id="IPR015943">
    <property type="entry name" value="WD40/YVTN_repeat-like_dom_sf"/>
</dbReference>
<evidence type="ECO:0000256" key="1">
    <source>
        <dbReference type="ARBA" id="ARBA00022574"/>
    </source>
</evidence>
<dbReference type="PANTHER" id="PTHR44472:SF1">
    <property type="entry name" value="DDB1 AND CUL4 ASSOCIATED FACTOR 4"/>
    <property type="match status" value="1"/>
</dbReference>
<name>A0A2B7YDB7_9EURO</name>
<dbReference type="OrthoDB" id="128867at2759"/>
<gene>
    <name evidence="4" type="ORF">AJ79_00275</name>
</gene>
<accession>A0A2B7YDB7</accession>
<evidence type="ECO:0000313" key="4">
    <source>
        <dbReference type="EMBL" id="PGH18862.1"/>
    </source>
</evidence>
<feature type="region of interest" description="Disordered" evidence="3">
    <location>
        <begin position="416"/>
        <end position="435"/>
    </location>
</feature>
<comment type="caution">
    <text evidence="4">The sequence shown here is derived from an EMBL/GenBank/DDBJ whole genome shotgun (WGS) entry which is preliminary data.</text>
</comment>
<keyword evidence="1" id="KW-0853">WD repeat</keyword>
<evidence type="ECO:0008006" key="6">
    <source>
        <dbReference type="Google" id="ProtNLM"/>
    </source>
</evidence>
<evidence type="ECO:0000313" key="5">
    <source>
        <dbReference type="Proteomes" id="UP000223968"/>
    </source>
</evidence>
<dbReference type="STRING" id="1447875.A0A2B7YDB7"/>
<dbReference type="InterPro" id="IPR036322">
    <property type="entry name" value="WD40_repeat_dom_sf"/>
</dbReference>
<sequence length="488" mass="54460">MSTIPREIPGYYYDPEKKKYFKIQANHAAPSGSKYTRDAIKSRQEKSLKRKRFEEHTQRVSKEKIKRSDLLHCPLGGALLQRESGSLPTSRGLVAQRRGEACARLLSRNRLVDTTRWGCGFPVSTFARDPWSGNLLVAINTASHFNLLSYPPKGPDRPWQYKLDQKYCDRLMTGFDWAQLGGCCNVASSDPTGESVNITTSKLTNPLDARPASQYVVDTATTFAYPGSMVWCSAPCPSTTSSIFAAGKVNDLLLVTGIESDWNTQTVEMSPNAEVNVMSVEWLTSRVVMSGLTNSLVLLHDIRSRDTASRLQHRHGVFKVRKVDDWRIVVAGAEKNLQMYDLRYAPTGIVTHPQPNKMYHTATKSYLSFPDYGNDYIAHDELDISPELDLLACASPSNNIQLFSLSSGKLIIPFNPNQLQQPPLTRPQRAEPDARDEALPVTHFEYPDAISCLRFENLEETPAANGGGNTGKPSLLVSAKNMVDEWRM</sequence>
<evidence type="ECO:0000256" key="2">
    <source>
        <dbReference type="ARBA" id="ARBA00022737"/>
    </source>
</evidence>
<protein>
    <recommendedName>
        <fullName evidence="6">Myocyte-specific enhancer factor 2d</fullName>
    </recommendedName>
</protein>